<keyword evidence="3" id="KW-1185">Reference proteome</keyword>
<dbReference type="EMBL" id="JNBR01000495">
    <property type="protein sequence ID" value="OQR91901.1"/>
    <property type="molecule type" value="Genomic_DNA"/>
</dbReference>
<dbReference type="AlphaFoldDB" id="A0A1V9Z1R4"/>
<comment type="caution">
    <text evidence="2">The sequence shown here is derived from an EMBL/GenBank/DDBJ whole genome shotgun (WGS) entry which is preliminary data.</text>
</comment>
<proteinExistence type="predicted"/>
<protein>
    <submittedName>
        <fullName evidence="2">Uncharacterized protein</fullName>
    </submittedName>
</protein>
<organism evidence="2 3">
    <name type="scientific">Achlya hypogyna</name>
    <name type="common">Oomycete</name>
    <name type="synonym">Protoachlya hypogyna</name>
    <dbReference type="NCBI Taxonomy" id="1202772"/>
    <lineage>
        <taxon>Eukaryota</taxon>
        <taxon>Sar</taxon>
        <taxon>Stramenopiles</taxon>
        <taxon>Oomycota</taxon>
        <taxon>Saprolegniomycetes</taxon>
        <taxon>Saprolegniales</taxon>
        <taxon>Achlyaceae</taxon>
        <taxon>Achlya</taxon>
    </lineage>
</organism>
<evidence type="ECO:0000256" key="1">
    <source>
        <dbReference type="SAM" id="MobiDB-lite"/>
    </source>
</evidence>
<sequence>MVVFDSTDDASPANSSRRRVRRPLSLEQKELCRQRSRTYYMEHKDKVLAKSKARYEFNRDEERARRRAIYALKKAVKKRATEPSSELRTHAHSIQFLLN</sequence>
<reference evidence="2 3" key="1">
    <citation type="journal article" date="2014" name="Genome Biol. Evol.">
        <title>The secreted proteins of Achlya hypogyna and Thraustotheca clavata identify the ancestral oomycete secretome and reveal gene acquisitions by horizontal gene transfer.</title>
        <authorList>
            <person name="Misner I."/>
            <person name="Blouin N."/>
            <person name="Leonard G."/>
            <person name="Richards T.A."/>
            <person name="Lane C.E."/>
        </authorList>
    </citation>
    <scope>NUCLEOTIDE SEQUENCE [LARGE SCALE GENOMIC DNA]</scope>
    <source>
        <strain evidence="2 3">ATCC 48635</strain>
    </source>
</reference>
<accession>A0A1V9Z1R4</accession>
<evidence type="ECO:0000313" key="3">
    <source>
        <dbReference type="Proteomes" id="UP000243579"/>
    </source>
</evidence>
<name>A0A1V9Z1R4_ACHHY</name>
<feature type="region of interest" description="Disordered" evidence="1">
    <location>
        <begin position="1"/>
        <end position="22"/>
    </location>
</feature>
<dbReference type="OrthoDB" id="77552at2759"/>
<gene>
    <name evidence="2" type="ORF">ACHHYP_04248</name>
</gene>
<evidence type="ECO:0000313" key="2">
    <source>
        <dbReference type="EMBL" id="OQR91901.1"/>
    </source>
</evidence>
<dbReference type="Proteomes" id="UP000243579">
    <property type="component" value="Unassembled WGS sequence"/>
</dbReference>